<reference evidence="2" key="1">
    <citation type="submission" date="2022-11" db="UniProtKB">
        <authorList>
            <consortium name="WormBaseParasite"/>
        </authorList>
    </citation>
    <scope>IDENTIFICATION</scope>
</reference>
<accession>A0A914HPA7</accession>
<name>A0A914HPA7_GLORO</name>
<evidence type="ECO:0000313" key="2">
    <source>
        <dbReference type="WBParaSite" id="Gr19_v10_g2449.t1"/>
    </source>
</evidence>
<keyword evidence="1" id="KW-1185">Reference proteome</keyword>
<dbReference type="WBParaSite" id="Gr19_v10_g2449.t1">
    <property type="protein sequence ID" value="Gr19_v10_g2449.t1"/>
    <property type="gene ID" value="Gr19_v10_g2449"/>
</dbReference>
<evidence type="ECO:0000313" key="1">
    <source>
        <dbReference type="Proteomes" id="UP000887572"/>
    </source>
</evidence>
<dbReference type="AlphaFoldDB" id="A0A914HPA7"/>
<organism evidence="1 2">
    <name type="scientific">Globodera rostochiensis</name>
    <name type="common">Golden nematode worm</name>
    <name type="synonym">Heterodera rostochiensis</name>
    <dbReference type="NCBI Taxonomy" id="31243"/>
    <lineage>
        <taxon>Eukaryota</taxon>
        <taxon>Metazoa</taxon>
        <taxon>Ecdysozoa</taxon>
        <taxon>Nematoda</taxon>
        <taxon>Chromadorea</taxon>
        <taxon>Rhabditida</taxon>
        <taxon>Tylenchina</taxon>
        <taxon>Tylenchomorpha</taxon>
        <taxon>Tylenchoidea</taxon>
        <taxon>Heteroderidae</taxon>
        <taxon>Heteroderinae</taxon>
        <taxon>Globodera</taxon>
    </lineage>
</organism>
<sequence length="121" mass="13883">MISNVEIDIELALQSDDFMLHQEKEKDKFVLEISDCRLIVKTVDLMDGLSLDIARKLDVEPARYGIRKSFMKSLFITGGRYDFSANLFTEEVPRRVIIGLVANQNYIGHKLKNPFSLITTM</sequence>
<proteinExistence type="predicted"/>
<dbReference type="Proteomes" id="UP000887572">
    <property type="component" value="Unplaced"/>
</dbReference>
<protein>
    <submittedName>
        <fullName evidence="2">Uncharacterized protein</fullName>
    </submittedName>
</protein>